<protein>
    <submittedName>
        <fullName evidence="1">8349_t:CDS:1</fullName>
    </submittedName>
</protein>
<dbReference type="AlphaFoldDB" id="A0A9N8V739"/>
<accession>A0A9N8V739</accession>
<comment type="caution">
    <text evidence="1">The sequence shown here is derived from an EMBL/GenBank/DDBJ whole genome shotgun (WGS) entry which is preliminary data.</text>
</comment>
<dbReference type="Proteomes" id="UP000789831">
    <property type="component" value="Unassembled WGS sequence"/>
</dbReference>
<name>A0A9N8V739_9GLOM</name>
<dbReference type="EMBL" id="CAJVPL010000053">
    <property type="protein sequence ID" value="CAG8439056.1"/>
    <property type="molecule type" value="Genomic_DNA"/>
</dbReference>
<reference evidence="1" key="1">
    <citation type="submission" date="2021-06" db="EMBL/GenBank/DDBJ databases">
        <authorList>
            <person name="Kallberg Y."/>
            <person name="Tangrot J."/>
            <person name="Rosling A."/>
        </authorList>
    </citation>
    <scope>NUCLEOTIDE SEQUENCE</scope>
    <source>
        <strain evidence="1">MT106</strain>
    </source>
</reference>
<proteinExistence type="predicted"/>
<keyword evidence="2" id="KW-1185">Reference proteome</keyword>
<evidence type="ECO:0000313" key="2">
    <source>
        <dbReference type="Proteomes" id="UP000789831"/>
    </source>
</evidence>
<organism evidence="1 2">
    <name type="scientific">Ambispora gerdemannii</name>
    <dbReference type="NCBI Taxonomy" id="144530"/>
    <lineage>
        <taxon>Eukaryota</taxon>
        <taxon>Fungi</taxon>
        <taxon>Fungi incertae sedis</taxon>
        <taxon>Mucoromycota</taxon>
        <taxon>Glomeromycotina</taxon>
        <taxon>Glomeromycetes</taxon>
        <taxon>Archaeosporales</taxon>
        <taxon>Ambisporaceae</taxon>
        <taxon>Ambispora</taxon>
    </lineage>
</organism>
<dbReference type="OrthoDB" id="2305053at2759"/>
<sequence>MRTKHAIPEDEDDEIYSGDPLLIIKWNEVGLQQRQIQKTAVINVIRSFQGCRPFPQNDQPQSESIFYIADTPNIQAQQIVSNILFALQRGYLQRQVPTLGRIYVIVAEKKMT</sequence>
<evidence type="ECO:0000313" key="1">
    <source>
        <dbReference type="EMBL" id="CAG8439056.1"/>
    </source>
</evidence>
<gene>
    <name evidence="1" type="ORF">AGERDE_LOCUS912</name>
</gene>